<reference evidence="3" key="1">
    <citation type="submission" date="2024-05" db="EMBL/GenBank/DDBJ databases">
        <authorList>
            <person name="Luo Y.-C."/>
            <person name="Nicholds J."/>
            <person name="Mortimer T."/>
            <person name="Maboni G."/>
        </authorList>
    </citation>
    <scope>NUCLEOTIDE SEQUENCE</scope>
    <source>
        <strain evidence="3">150221</strain>
        <strain evidence="2">151836</strain>
        <strain evidence="1">153271</strain>
    </source>
</reference>
<dbReference type="EMBL" id="CP158254">
    <property type="protein sequence ID" value="XDJ48468.1"/>
    <property type="molecule type" value="Genomic_DNA"/>
</dbReference>
<dbReference type="InterPro" id="IPR045565">
    <property type="entry name" value="Phage_capsid_2"/>
</dbReference>
<gene>
    <name evidence="3" type="ORF">ABRZ00_00615</name>
    <name evidence="1" type="ORF">ABRZ02_01775</name>
    <name evidence="2" type="ORF">ABRZ04_05230</name>
</gene>
<evidence type="ECO:0000313" key="1">
    <source>
        <dbReference type="EMBL" id="XDJ45051.1"/>
    </source>
</evidence>
<dbReference type="Pfam" id="PF19821">
    <property type="entry name" value="Phage_capsid_2"/>
    <property type="match status" value="1"/>
</dbReference>
<dbReference type="AlphaFoldDB" id="A0AB39DPJ4"/>
<dbReference type="EMBL" id="CP158253">
    <property type="protein sequence ID" value="XDJ45051.1"/>
    <property type="molecule type" value="Genomic_DNA"/>
</dbReference>
<dbReference type="KEGG" id="cgin:ABRZ00_00615"/>
<name>A0AB39DPJ4_9BURK</name>
<evidence type="ECO:0000313" key="3">
    <source>
        <dbReference type="EMBL" id="XDJ55726.1"/>
    </source>
</evidence>
<dbReference type="GeneID" id="93065991"/>
<evidence type="ECO:0000313" key="2">
    <source>
        <dbReference type="EMBL" id="XDJ48468.1"/>
    </source>
</evidence>
<accession>A0AB39DPJ4</accession>
<sequence length="288" mass="31895">MPQSITQAFVVQWDKQIRLQTQQHESRLVSTVTDRGSITGESFTANMLAPLEDTPENTVRHGDTTWSDAQHSTRVALMRDFYQALPVDRNDEPKLLANPLSGSYNASLIAAHNRRKDRIVFGALLNPANLKEGGTVALPSEQKILAGSDGFTKAKLITARKIFRKNEADNHDGEELYIIYNSDMLDDILSDTTLTSADFMAVKMLQEGDVSKKWMGFNWIPYEGILVEGSVATTVAYAKSACHFGTGFVEGKANRRPDKKDLMQVSMAASHGATRVDEKRVVSIAFNI</sequence>
<dbReference type="RefSeq" id="WP_368640585.1">
    <property type="nucleotide sequence ID" value="NZ_CP158253.1"/>
</dbReference>
<dbReference type="EMBL" id="CP158257">
    <property type="protein sequence ID" value="XDJ55726.1"/>
    <property type="molecule type" value="Genomic_DNA"/>
</dbReference>
<protein>
    <submittedName>
        <fullName evidence="3">Phage capsid protein</fullName>
    </submittedName>
</protein>
<organism evidence="3">
    <name type="scientific">Castellaniella ginsengisoli</name>
    <dbReference type="NCBI Taxonomy" id="546114"/>
    <lineage>
        <taxon>Bacteria</taxon>
        <taxon>Pseudomonadati</taxon>
        <taxon>Pseudomonadota</taxon>
        <taxon>Betaproteobacteria</taxon>
        <taxon>Burkholderiales</taxon>
        <taxon>Alcaligenaceae</taxon>
        <taxon>Castellaniella</taxon>
    </lineage>
</organism>
<proteinExistence type="predicted"/>